<dbReference type="Pfam" id="PF08242">
    <property type="entry name" value="Methyltransf_12"/>
    <property type="match status" value="1"/>
</dbReference>
<dbReference type="InterPro" id="IPR050508">
    <property type="entry name" value="Methyltransf_Superfamily"/>
</dbReference>
<dbReference type="GO" id="GO:0008168">
    <property type="term" value="F:methyltransferase activity"/>
    <property type="evidence" value="ECO:0007669"/>
    <property type="project" value="UniProtKB-KW"/>
</dbReference>
<organism evidence="2 3">
    <name type="scientific">Lentzea rhizosphaerae</name>
    <dbReference type="NCBI Taxonomy" id="2041025"/>
    <lineage>
        <taxon>Bacteria</taxon>
        <taxon>Bacillati</taxon>
        <taxon>Actinomycetota</taxon>
        <taxon>Actinomycetes</taxon>
        <taxon>Pseudonocardiales</taxon>
        <taxon>Pseudonocardiaceae</taxon>
        <taxon>Lentzea</taxon>
    </lineage>
</organism>
<dbReference type="Proteomes" id="UP001595690">
    <property type="component" value="Unassembled WGS sequence"/>
</dbReference>
<comment type="caution">
    <text evidence="2">The sequence shown here is derived from an EMBL/GenBank/DDBJ whole genome shotgun (WGS) entry which is preliminary data.</text>
</comment>
<proteinExistence type="predicted"/>
<evidence type="ECO:0000259" key="1">
    <source>
        <dbReference type="Pfam" id="PF08242"/>
    </source>
</evidence>
<keyword evidence="2" id="KW-0808">Transferase</keyword>
<dbReference type="InterPro" id="IPR013217">
    <property type="entry name" value="Methyltransf_12"/>
</dbReference>
<dbReference type="GO" id="GO:0032259">
    <property type="term" value="P:methylation"/>
    <property type="evidence" value="ECO:0007669"/>
    <property type="project" value="UniProtKB-KW"/>
</dbReference>
<protein>
    <submittedName>
        <fullName evidence="2">Class I SAM-dependent methyltransferase</fullName>
        <ecNumber evidence="2">2.1.-.-</ecNumber>
    </submittedName>
</protein>
<name>A0ABV8BMT7_9PSEU</name>
<dbReference type="SUPFAM" id="SSF53335">
    <property type="entry name" value="S-adenosyl-L-methionine-dependent methyltransferases"/>
    <property type="match status" value="1"/>
</dbReference>
<evidence type="ECO:0000313" key="2">
    <source>
        <dbReference type="EMBL" id="MFC3891235.1"/>
    </source>
</evidence>
<dbReference type="EC" id="2.1.-.-" evidence="2"/>
<gene>
    <name evidence="2" type="ORF">ACFOWZ_07080</name>
</gene>
<keyword evidence="3" id="KW-1185">Reference proteome</keyword>
<dbReference type="Gene3D" id="3.40.50.150">
    <property type="entry name" value="Vaccinia Virus protein VP39"/>
    <property type="match status" value="1"/>
</dbReference>
<accession>A0ABV8BMT7</accession>
<reference evidence="3" key="1">
    <citation type="journal article" date="2019" name="Int. J. Syst. Evol. Microbiol.">
        <title>The Global Catalogue of Microorganisms (GCM) 10K type strain sequencing project: providing services to taxonomists for standard genome sequencing and annotation.</title>
        <authorList>
            <consortium name="The Broad Institute Genomics Platform"/>
            <consortium name="The Broad Institute Genome Sequencing Center for Infectious Disease"/>
            <person name="Wu L."/>
            <person name="Ma J."/>
        </authorList>
    </citation>
    <scope>NUCLEOTIDE SEQUENCE [LARGE SCALE GENOMIC DNA]</scope>
    <source>
        <strain evidence="3">CGMCC 4.7405</strain>
    </source>
</reference>
<keyword evidence="2" id="KW-0489">Methyltransferase</keyword>
<dbReference type="CDD" id="cd02440">
    <property type="entry name" value="AdoMet_MTases"/>
    <property type="match status" value="1"/>
</dbReference>
<sequence>MTSGGVVEELARRAAAAGEAAVAGADLASLGDLADLLDQAALLAIAYTLRRHGLFEAPGAVHDLREIRDAMKVAPRHVRIVRRWLDALEREGMIERDGEGWYRNLRRVEAAEVEGARGRLDLVARGFAHGPGLTRFFQQAVSYLPELLRDEISLQALLFADGDLDVADDVYRRNLASRYTNSAAAAVMREFAERRDATVRVLEIGAGVGGTTAEVLPELVGLDVDYLFTDVTRFFLVAAKERFASWPWVRYGLFDLNRGAVEQGCAPGSVDLVLAANVLHNARHAGRVLRGIRELLSPDGRLVFIETCRDHYQLMTSMQFLMSPPAGDAEADFADFRAGTDRIFPTRQEWLDELAAAGFRDLLCVPGPDHPLSRIGQHVFSAER</sequence>
<dbReference type="RefSeq" id="WP_382370369.1">
    <property type="nucleotide sequence ID" value="NZ_JBHRZI010000010.1"/>
</dbReference>
<dbReference type="EMBL" id="JBHRZI010000010">
    <property type="protein sequence ID" value="MFC3891235.1"/>
    <property type="molecule type" value="Genomic_DNA"/>
</dbReference>
<feature type="domain" description="Methyltransferase type 12" evidence="1">
    <location>
        <begin position="202"/>
        <end position="302"/>
    </location>
</feature>
<dbReference type="PANTHER" id="PTHR42912:SF93">
    <property type="entry name" value="N6-ADENOSINE-METHYLTRANSFERASE TMT1A"/>
    <property type="match status" value="1"/>
</dbReference>
<dbReference type="PANTHER" id="PTHR42912">
    <property type="entry name" value="METHYLTRANSFERASE"/>
    <property type="match status" value="1"/>
</dbReference>
<dbReference type="InterPro" id="IPR029063">
    <property type="entry name" value="SAM-dependent_MTases_sf"/>
</dbReference>
<evidence type="ECO:0000313" key="3">
    <source>
        <dbReference type="Proteomes" id="UP001595690"/>
    </source>
</evidence>